<keyword evidence="6" id="KW-1185">Reference proteome</keyword>
<feature type="domain" description="Major facilitator superfamily (MFS) profile" evidence="3">
    <location>
        <begin position="65"/>
        <end position="569"/>
    </location>
</feature>
<feature type="transmembrane region" description="Helical" evidence="2">
    <location>
        <begin position="191"/>
        <end position="211"/>
    </location>
</feature>
<feature type="transmembrane region" description="Helical" evidence="2">
    <location>
        <begin position="135"/>
        <end position="153"/>
    </location>
</feature>
<dbReference type="Gene3D" id="1.20.1250.20">
    <property type="entry name" value="MFS general substrate transporter like domains"/>
    <property type="match status" value="2"/>
</dbReference>
<organism evidence="5 6">
    <name type="scientific">Rotaria sordida</name>
    <dbReference type="NCBI Taxonomy" id="392033"/>
    <lineage>
        <taxon>Eukaryota</taxon>
        <taxon>Metazoa</taxon>
        <taxon>Spiralia</taxon>
        <taxon>Gnathifera</taxon>
        <taxon>Rotifera</taxon>
        <taxon>Eurotatoria</taxon>
        <taxon>Bdelloidea</taxon>
        <taxon>Philodinida</taxon>
        <taxon>Philodinidae</taxon>
        <taxon>Rotaria</taxon>
    </lineage>
</organism>
<feature type="transmembrane region" description="Helical" evidence="2">
    <location>
        <begin position="424"/>
        <end position="442"/>
    </location>
</feature>
<feature type="transmembrane region" description="Helical" evidence="2">
    <location>
        <begin position="159"/>
        <end position="184"/>
    </location>
</feature>
<dbReference type="Proteomes" id="UP000663854">
    <property type="component" value="Unassembled WGS sequence"/>
</dbReference>
<feature type="transmembrane region" description="Helical" evidence="2">
    <location>
        <begin position="454"/>
        <end position="473"/>
    </location>
</feature>
<evidence type="ECO:0000313" key="6">
    <source>
        <dbReference type="Proteomes" id="UP000663870"/>
    </source>
</evidence>
<feature type="transmembrane region" description="Helical" evidence="2">
    <location>
        <begin position="103"/>
        <end position="123"/>
    </location>
</feature>
<dbReference type="GO" id="GO:0008028">
    <property type="term" value="F:monocarboxylic acid transmembrane transporter activity"/>
    <property type="evidence" value="ECO:0007669"/>
    <property type="project" value="TreeGrafter"/>
</dbReference>
<dbReference type="PROSITE" id="PS50850">
    <property type="entry name" value="MFS"/>
    <property type="match status" value="1"/>
</dbReference>
<dbReference type="Pfam" id="PF07690">
    <property type="entry name" value="MFS_1"/>
    <property type="match status" value="1"/>
</dbReference>
<dbReference type="SUPFAM" id="SSF103473">
    <property type="entry name" value="MFS general substrate transporter"/>
    <property type="match status" value="1"/>
</dbReference>
<keyword evidence="2" id="KW-0812">Transmembrane</keyword>
<comment type="caution">
    <text evidence="5">The sequence shown here is derived from an EMBL/GenBank/DDBJ whole genome shotgun (WGS) entry which is preliminary data.</text>
</comment>
<name>A0A815JW76_9BILA</name>
<keyword evidence="2" id="KW-0472">Membrane</keyword>
<dbReference type="PANTHER" id="PTHR11360:SF284">
    <property type="entry name" value="EG:103B4.3 PROTEIN-RELATED"/>
    <property type="match status" value="1"/>
</dbReference>
<evidence type="ECO:0000256" key="2">
    <source>
        <dbReference type="SAM" id="Phobius"/>
    </source>
</evidence>
<dbReference type="PANTHER" id="PTHR11360">
    <property type="entry name" value="MONOCARBOXYLATE TRANSPORTER"/>
    <property type="match status" value="1"/>
</dbReference>
<dbReference type="InterPro" id="IPR011701">
    <property type="entry name" value="MFS"/>
</dbReference>
<evidence type="ECO:0000256" key="1">
    <source>
        <dbReference type="ARBA" id="ARBA00004141"/>
    </source>
</evidence>
<dbReference type="CDD" id="cd17352">
    <property type="entry name" value="MFS_MCT_SLC16"/>
    <property type="match status" value="1"/>
</dbReference>
<accession>A0A815JW76</accession>
<dbReference type="EMBL" id="CAJNOL010001576">
    <property type="protein sequence ID" value="CAF1384738.1"/>
    <property type="molecule type" value="Genomic_DNA"/>
</dbReference>
<feature type="transmembrane region" description="Helical" evidence="2">
    <location>
        <begin position="65"/>
        <end position="91"/>
    </location>
</feature>
<dbReference type="EMBL" id="CAJNOH010000921">
    <property type="protein sequence ID" value="CAF1148308.1"/>
    <property type="molecule type" value="Genomic_DNA"/>
</dbReference>
<feature type="transmembrane region" description="Helical" evidence="2">
    <location>
        <begin position="390"/>
        <end position="409"/>
    </location>
</feature>
<feature type="transmembrane region" description="Helical" evidence="2">
    <location>
        <begin position="479"/>
        <end position="502"/>
    </location>
</feature>
<dbReference type="InterPro" id="IPR020846">
    <property type="entry name" value="MFS_dom"/>
</dbReference>
<comment type="subcellular location">
    <subcellularLocation>
        <location evidence="1">Membrane</location>
        <topology evidence="1">Multi-pass membrane protein</topology>
    </subcellularLocation>
</comment>
<dbReference type="Proteomes" id="UP000663870">
    <property type="component" value="Unassembled WGS sequence"/>
</dbReference>
<keyword evidence="2" id="KW-1133">Transmembrane helix</keyword>
<evidence type="ECO:0000313" key="5">
    <source>
        <dbReference type="EMBL" id="CAF1384738.1"/>
    </source>
</evidence>
<proteinExistence type="predicted"/>
<gene>
    <name evidence="5" type="ORF">JXQ802_LOCUS33876</name>
    <name evidence="4" type="ORF">PYM288_LOCUS22085</name>
</gene>
<feature type="transmembrane region" description="Helical" evidence="2">
    <location>
        <begin position="514"/>
        <end position="533"/>
    </location>
</feature>
<evidence type="ECO:0000259" key="3">
    <source>
        <dbReference type="PROSITE" id="PS50850"/>
    </source>
</evidence>
<evidence type="ECO:0000313" key="4">
    <source>
        <dbReference type="EMBL" id="CAF1148308.1"/>
    </source>
</evidence>
<feature type="transmembrane region" description="Helical" evidence="2">
    <location>
        <begin position="545"/>
        <end position="568"/>
    </location>
</feature>
<dbReference type="InterPro" id="IPR050327">
    <property type="entry name" value="Proton-linked_MCT"/>
</dbReference>
<feature type="transmembrane region" description="Helical" evidence="2">
    <location>
        <begin position="223"/>
        <end position="242"/>
    </location>
</feature>
<sequence length="587" mass="64410">MLVNISDNVLPTILGNRDIQCGPKVTGHKGQVSMMKTKEAKTKKSDELEDDDEYDYIKVPPDGGFGWVVLIACFLINMIIDGFLYAFGAISDDLKQHFACKEWAVSLVIAIACSCYLLSAPLASALCNKWGCRPIGIIGGIIAALSVAASVYAPSIRIMWLLFGFIAGIGMGLVYLPSIVMVGYYFEKKRAIATGIVTAGTGIGSIAFGPFSRFLFDKLGWKYGLLILACILSGCALCALFMRPLKPIRKRRILEPIQLLDANTEPAPSTTSALLNENKEIGASHSSHEDLNTLETATENRLRANSAVSTKSRQSIKAEDAIRPMYQEDILYPGNVQQLPEYQAQPDLETYVQETTKVPETNKPTAMKAFWDTFLAMTNINVLNDKKMSILCLANICSMIGFYIPYLFIMKMAINERKIPEHNAVYLLSLIGFSNTAIRFASGWLTRIPYLTPLLANNLGLAIAGVVTLLVPFCSTYRLLVSYCIVWGGAIAFHISLTPVIVCQLVGLEKYSSALSLVFMFRGIASLIAPPIMGAIQDYTSSFNVPFVISGISFIVSSLLHFVLMAFTRQSTTKSKKKEMTVTTTNV</sequence>
<dbReference type="AlphaFoldDB" id="A0A815JW76"/>
<protein>
    <recommendedName>
        <fullName evidence="3">Major facilitator superfamily (MFS) profile domain-containing protein</fullName>
    </recommendedName>
</protein>
<dbReference type="InterPro" id="IPR036259">
    <property type="entry name" value="MFS_trans_sf"/>
</dbReference>
<reference evidence="5" key="1">
    <citation type="submission" date="2021-02" db="EMBL/GenBank/DDBJ databases">
        <authorList>
            <person name="Nowell W R."/>
        </authorList>
    </citation>
    <scope>NUCLEOTIDE SEQUENCE</scope>
</reference>
<dbReference type="GO" id="GO:0016020">
    <property type="term" value="C:membrane"/>
    <property type="evidence" value="ECO:0007669"/>
    <property type="project" value="UniProtKB-SubCell"/>
</dbReference>